<feature type="domain" description="M23ase beta-sheet core" evidence="1">
    <location>
        <begin position="92"/>
        <end position="157"/>
    </location>
</feature>
<dbReference type="PANTHER" id="PTHR21666:SF270">
    <property type="entry name" value="MUREIN HYDROLASE ACTIVATOR ENVC"/>
    <property type="match status" value="1"/>
</dbReference>
<protein>
    <submittedName>
        <fullName evidence="2">M23 family metallopeptidase</fullName>
    </submittedName>
</protein>
<gene>
    <name evidence="2" type="ORF">H8876_08805</name>
</gene>
<comment type="caution">
    <text evidence="2">The sequence shown here is derived from an EMBL/GenBank/DDBJ whole genome shotgun (WGS) entry which is preliminary data.</text>
</comment>
<dbReference type="Gene3D" id="2.70.70.10">
    <property type="entry name" value="Glucose Permease (Domain IIA)"/>
    <property type="match status" value="1"/>
</dbReference>
<dbReference type="PANTHER" id="PTHR21666">
    <property type="entry name" value="PEPTIDASE-RELATED"/>
    <property type="match status" value="1"/>
</dbReference>
<dbReference type="EMBL" id="JACRWC010000108">
    <property type="protein sequence ID" value="MBC6000097.1"/>
    <property type="molecule type" value="Genomic_DNA"/>
</dbReference>
<dbReference type="RefSeq" id="WP_177264269.1">
    <property type="nucleotide sequence ID" value="NZ_JACRWC010000108.1"/>
</dbReference>
<accession>A0A923SME2</accession>
<dbReference type="Pfam" id="PF01551">
    <property type="entry name" value="Peptidase_M23"/>
    <property type="match status" value="1"/>
</dbReference>
<proteinExistence type="predicted"/>
<reference evidence="2" key="1">
    <citation type="submission" date="2020-08" db="EMBL/GenBank/DDBJ databases">
        <authorList>
            <person name="Liu C."/>
            <person name="Sun Q."/>
        </authorList>
    </citation>
    <scope>NUCLEOTIDE SEQUENCE</scope>
    <source>
        <strain evidence="2">BX16</strain>
    </source>
</reference>
<dbReference type="SUPFAM" id="SSF51261">
    <property type="entry name" value="Duplicated hybrid motif"/>
    <property type="match status" value="1"/>
</dbReference>
<dbReference type="CDD" id="cd12797">
    <property type="entry name" value="M23_peptidase"/>
    <property type="match status" value="1"/>
</dbReference>
<dbReference type="InterPro" id="IPR016047">
    <property type="entry name" value="M23ase_b-sheet_dom"/>
</dbReference>
<dbReference type="AlphaFoldDB" id="A0A923SME2"/>
<dbReference type="InterPro" id="IPR011055">
    <property type="entry name" value="Dup_hybrid_motif"/>
</dbReference>
<organism evidence="2 3">
    <name type="scientific">Lentihominibacter faecis</name>
    <dbReference type="NCBI Taxonomy" id="2764712"/>
    <lineage>
        <taxon>Bacteria</taxon>
        <taxon>Bacillati</taxon>
        <taxon>Bacillota</taxon>
        <taxon>Clostridia</taxon>
        <taxon>Peptostreptococcales</taxon>
        <taxon>Anaerovoracaceae</taxon>
        <taxon>Lentihominibacter</taxon>
    </lineage>
</organism>
<dbReference type="Proteomes" id="UP000644115">
    <property type="component" value="Unassembled WGS sequence"/>
</dbReference>
<name>A0A923SME2_9FIRM</name>
<evidence type="ECO:0000313" key="3">
    <source>
        <dbReference type="Proteomes" id="UP000644115"/>
    </source>
</evidence>
<keyword evidence="3" id="KW-1185">Reference proteome</keyword>
<dbReference type="GO" id="GO:0004222">
    <property type="term" value="F:metalloendopeptidase activity"/>
    <property type="evidence" value="ECO:0007669"/>
    <property type="project" value="TreeGrafter"/>
</dbReference>
<sequence length="168" mass="18558">MKERLMKQVVMVLLFAVAMLLADHSHIDVLQRGSEAIRMQMAAEYTWDDVKKAGDKTVKTVSSLPGRINGAVQTVTGKPVLGEPIDEKRHGKQSSVYAVDSGQVVATGEDETIGKYVRISHGKEGESLYGNLEKILVKVPVKVKKGQIIGTYNNSSKKEFYYSFNVVE</sequence>
<dbReference type="InterPro" id="IPR050570">
    <property type="entry name" value="Cell_wall_metabolism_enzyme"/>
</dbReference>
<evidence type="ECO:0000259" key="1">
    <source>
        <dbReference type="Pfam" id="PF01551"/>
    </source>
</evidence>
<evidence type="ECO:0000313" key="2">
    <source>
        <dbReference type="EMBL" id="MBC6000097.1"/>
    </source>
</evidence>